<dbReference type="EMBL" id="JADEWB010000160">
    <property type="protein sequence ID" value="MBE9238316.1"/>
    <property type="molecule type" value="Genomic_DNA"/>
</dbReference>
<reference evidence="1 2" key="1">
    <citation type="submission" date="2020-10" db="EMBL/GenBank/DDBJ databases">
        <authorList>
            <person name="Castelo-Branco R."/>
            <person name="Eusebio N."/>
            <person name="Adriana R."/>
            <person name="Vieira A."/>
            <person name="Brugerolle De Fraissinette N."/>
            <person name="Rezende De Castro R."/>
            <person name="Schneider M.P."/>
            <person name="Vasconcelos V."/>
            <person name="Leao P.N."/>
        </authorList>
    </citation>
    <scope>NUCLEOTIDE SEQUENCE [LARGE SCALE GENOMIC DNA]</scope>
    <source>
        <strain evidence="1 2">LEGE 00250</strain>
    </source>
</reference>
<sequence>MQQSLLVKIATIGLLSVGSSSVIAGSFLFTQTVNNTATAQIITDISRYSEIRNHKWSDLNQIKHFPIKITRSDQFISLAYSPGWKQGSNFFQIRLKRPPEQIQKSLSHYSKIAGHKYWGGDTNDHIKQAEGVPTTFFYTGKSDNLAFPSTYQILVFKAQDQGKPGFKWNHGHSYGVAIDSSASEIIYWVEKW</sequence>
<comment type="caution">
    <text evidence="1">The sequence shown here is derived from an EMBL/GenBank/DDBJ whole genome shotgun (WGS) entry which is preliminary data.</text>
</comment>
<organism evidence="1 2">
    <name type="scientific">Sphaerospermopsis aphanizomenoides LEGE 00250</name>
    <dbReference type="NCBI Taxonomy" id="2777972"/>
    <lineage>
        <taxon>Bacteria</taxon>
        <taxon>Bacillati</taxon>
        <taxon>Cyanobacteriota</taxon>
        <taxon>Cyanophyceae</taxon>
        <taxon>Nostocales</taxon>
        <taxon>Aphanizomenonaceae</taxon>
        <taxon>Sphaerospermopsis</taxon>
        <taxon>Sphaerospermopsis aphanizomenoides</taxon>
    </lineage>
</organism>
<name>A0ABR9VIJ2_9CYAN</name>
<keyword evidence="2" id="KW-1185">Reference proteome</keyword>
<protein>
    <submittedName>
        <fullName evidence="1">Uncharacterized protein</fullName>
    </submittedName>
</protein>
<gene>
    <name evidence="1" type="ORF">IQ227_20400</name>
</gene>
<evidence type="ECO:0000313" key="1">
    <source>
        <dbReference type="EMBL" id="MBE9238316.1"/>
    </source>
</evidence>
<accession>A0ABR9VIJ2</accession>
<proteinExistence type="predicted"/>
<dbReference type="Proteomes" id="UP000606776">
    <property type="component" value="Unassembled WGS sequence"/>
</dbReference>
<evidence type="ECO:0000313" key="2">
    <source>
        <dbReference type="Proteomes" id="UP000606776"/>
    </source>
</evidence>
<dbReference type="RefSeq" id="WP_193943849.1">
    <property type="nucleotide sequence ID" value="NZ_JADEWB010000160.1"/>
</dbReference>